<protein>
    <submittedName>
        <fullName evidence="3">Membrane protease YdiL (CAAX protease family)</fullName>
    </submittedName>
</protein>
<dbReference type="PANTHER" id="PTHR36435:SF1">
    <property type="entry name" value="CAAX AMINO TERMINAL PROTEASE FAMILY PROTEIN"/>
    <property type="match status" value="1"/>
</dbReference>
<dbReference type="EMBL" id="JAGGLV010000006">
    <property type="protein sequence ID" value="MBP2112056.1"/>
    <property type="molecule type" value="Genomic_DNA"/>
</dbReference>
<feature type="transmembrane region" description="Helical" evidence="1">
    <location>
        <begin position="54"/>
        <end position="77"/>
    </location>
</feature>
<reference evidence="3 4" key="1">
    <citation type="submission" date="2021-03" db="EMBL/GenBank/DDBJ databases">
        <title>Genomic Encyclopedia of Type Strains, Phase IV (KMG-IV): sequencing the most valuable type-strain genomes for metagenomic binning, comparative biology and taxonomic classification.</title>
        <authorList>
            <person name="Goeker M."/>
        </authorList>
    </citation>
    <scope>NUCLEOTIDE SEQUENCE [LARGE SCALE GENOMIC DNA]</scope>
    <source>
        <strain evidence="3 4">DSM 101953</strain>
    </source>
</reference>
<keyword evidence="3" id="KW-0645">Protease</keyword>
<dbReference type="InterPro" id="IPR052710">
    <property type="entry name" value="CAAX_protease"/>
</dbReference>
<feature type="transmembrane region" description="Helical" evidence="1">
    <location>
        <begin position="101"/>
        <end position="125"/>
    </location>
</feature>
<dbReference type="PANTHER" id="PTHR36435">
    <property type="entry name" value="SLR1288 PROTEIN"/>
    <property type="match status" value="1"/>
</dbReference>
<proteinExistence type="predicted"/>
<evidence type="ECO:0000313" key="3">
    <source>
        <dbReference type="EMBL" id="MBP2112056.1"/>
    </source>
</evidence>
<organism evidence="3 4">
    <name type="scientific">Paenibacillus silagei</name>
    <dbReference type="NCBI Taxonomy" id="1670801"/>
    <lineage>
        <taxon>Bacteria</taxon>
        <taxon>Bacillati</taxon>
        <taxon>Bacillota</taxon>
        <taxon>Bacilli</taxon>
        <taxon>Bacillales</taxon>
        <taxon>Paenibacillaceae</taxon>
        <taxon>Paenibacillus</taxon>
    </lineage>
</organism>
<dbReference type="GO" id="GO:0008233">
    <property type="term" value="F:peptidase activity"/>
    <property type="evidence" value="ECO:0007669"/>
    <property type="project" value="UniProtKB-KW"/>
</dbReference>
<keyword evidence="1" id="KW-0812">Transmembrane</keyword>
<feature type="transmembrane region" description="Helical" evidence="1">
    <location>
        <begin position="12"/>
        <end position="34"/>
    </location>
</feature>
<keyword evidence="1" id="KW-0472">Membrane</keyword>
<keyword evidence="4" id="KW-1185">Reference proteome</keyword>
<dbReference type="Pfam" id="PF02517">
    <property type="entry name" value="Rce1-like"/>
    <property type="match status" value="1"/>
</dbReference>
<dbReference type="InterPro" id="IPR003675">
    <property type="entry name" value="Rce1/LyrA-like_dom"/>
</dbReference>
<feature type="transmembrane region" description="Helical" evidence="1">
    <location>
        <begin position="180"/>
        <end position="198"/>
    </location>
</feature>
<sequence>MSSLSSRQHYKLLLQILLGLTPFLILGLILIGIFRWGEIMPFMVSLFVPDEISYLSVTLLGLIVGTTIVLISIGLIIKTNTELPPSQGAEMINKLLKTPSGIAVSSLGGSFFEEFFFRGVLIGLFIGYKPIIDGVVILISSFLFWIIHVPQYKGIYVAYAIVFINGLVCALLFYYTGSLIPAILVHAIYNLGIGIYFIKRS</sequence>
<comment type="caution">
    <text evidence="3">The sequence shown here is derived from an EMBL/GenBank/DDBJ whole genome shotgun (WGS) entry which is preliminary data.</text>
</comment>
<gene>
    <name evidence="3" type="ORF">J2Z70_002210</name>
</gene>
<evidence type="ECO:0000259" key="2">
    <source>
        <dbReference type="Pfam" id="PF02517"/>
    </source>
</evidence>
<dbReference type="GO" id="GO:0006508">
    <property type="term" value="P:proteolysis"/>
    <property type="evidence" value="ECO:0007669"/>
    <property type="project" value="UniProtKB-KW"/>
</dbReference>
<dbReference type="Proteomes" id="UP000773462">
    <property type="component" value="Unassembled WGS sequence"/>
</dbReference>
<keyword evidence="3" id="KW-0378">Hydrolase</keyword>
<feature type="domain" description="CAAX prenyl protease 2/Lysostaphin resistance protein A-like" evidence="2">
    <location>
        <begin position="102"/>
        <end position="191"/>
    </location>
</feature>
<name>A0ABS4NRJ9_9BACL</name>
<feature type="transmembrane region" description="Helical" evidence="1">
    <location>
        <begin position="131"/>
        <end position="149"/>
    </location>
</feature>
<keyword evidence="1" id="KW-1133">Transmembrane helix</keyword>
<accession>A0ABS4NRJ9</accession>
<evidence type="ECO:0000256" key="1">
    <source>
        <dbReference type="SAM" id="Phobius"/>
    </source>
</evidence>
<evidence type="ECO:0000313" key="4">
    <source>
        <dbReference type="Proteomes" id="UP000773462"/>
    </source>
</evidence>
<feature type="transmembrane region" description="Helical" evidence="1">
    <location>
        <begin position="156"/>
        <end position="174"/>
    </location>
</feature>